<feature type="region of interest" description="Disordered" evidence="1">
    <location>
        <begin position="143"/>
        <end position="185"/>
    </location>
</feature>
<evidence type="ECO:0000256" key="1">
    <source>
        <dbReference type="SAM" id="MobiDB-lite"/>
    </source>
</evidence>
<sequence length="330" mass="37466">MTTKADPHALLQDLQQLSEEGRDRMLMLLPREAIAEAFKVALQFNDSSGGDGSGTSQTAERNTTTEQRGREIALAPLNERKRPVSLAAMIPEKRMQQERRPPVRYDSPLQSRDPIASDATIKEEAEVITIDDYDTVEEDAVVSEGSPRPVQFNLSGTNNTAEPSVAPRSPYRTRAHGRRDEPTNGRANEELIDLPILLSILGLHGKVTMKAIDHLPPEVQGELERRFKRMWSLNEHRQKGYSRIASEPEKFLETPLCIRDICTKGKPTSRQSEVFRTQDNVSADDRCVKAKEPCMHLIVQTYAPTLRMVPLPEVERYQRTWTDLEFWVRP</sequence>
<name>A0A7U2EUI9_PHANO</name>
<feature type="compositionally biased region" description="Polar residues" evidence="1">
    <location>
        <begin position="152"/>
        <end position="162"/>
    </location>
</feature>
<proteinExistence type="predicted"/>
<evidence type="ECO:0000313" key="3">
    <source>
        <dbReference type="Proteomes" id="UP000663193"/>
    </source>
</evidence>
<gene>
    <name evidence="2" type="ORF">JI435_079800</name>
</gene>
<evidence type="ECO:0000313" key="2">
    <source>
        <dbReference type="EMBL" id="QRC92977.1"/>
    </source>
</evidence>
<keyword evidence="3" id="KW-1185">Reference proteome</keyword>
<dbReference type="AlphaFoldDB" id="A0A7U2EUI9"/>
<feature type="region of interest" description="Disordered" evidence="1">
    <location>
        <begin position="46"/>
        <end position="68"/>
    </location>
</feature>
<dbReference type="OrthoDB" id="3673812at2759"/>
<dbReference type="Proteomes" id="UP000663193">
    <property type="component" value="Chromosome 2"/>
</dbReference>
<accession>A0A7U2EUI9</accession>
<dbReference type="OMA" id="CIRDICT"/>
<dbReference type="EMBL" id="CP069024">
    <property type="protein sequence ID" value="QRC92977.1"/>
    <property type="molecule type" value="Genomic_DNA"/>
</dbReference>
<protein>
    <submittedName>
        <fullName evidence="2">Uncharacterized protein</fullName>
    </submittedName>
</protein>
<reference evidence="3" key="1">
    <citation type="journal article" date="2021" name="BMC Genomics">
        <title>Chromosome-level genome assembly and manually-curated proteome of model necrotroph Parastagonospora nodorum Sn15 reveals a genome-wide trove of candidate effector homologs, and redundancy of virulence-related functions within an accessory chromosome.</title>
        <authorList>
            <person name="Bertazzoni S."/>
            <person name="Jones D.A.B."/>
            <person name="Phan H.T."/>
            <person name="Tan K.-C."/>
            <person name="Hane J.K."/>
        </authorList>
    </citation>
    <scope>NUCLEOTIDE SEQUENCE [LARGE SCALE GENOMIC DNA]</scope>
    <source>
        <strain evidence="3">SN15 / ATCC MYA-4574 / FGSC 10173)</strain>
    </source>
</reference>
<dbReference type="VEuPathDB" id="FungiDB:JI435_079800"/>
<feature type="compositionally biased region" description="Polar residues" evidence="1">
    <location>
        <begin position="57"/>
        <end position="66"/>
    </location>
</feature>
<organism evidence="2 3">
    <name type="scientific">Phaeosphaeria nodorum (strain SN15 / ATCC MYA-4574 / FGSC 10173)</name>
    <name type="common">Glume blotch fungus</name>
    <name type="synonym">Parastagonospora nodorum</name>
    <dbReference type="NCBI Taxonomy" id="321614"/>
    <lineage>
        <taxon>Eukaryota</taxon>
        <taxon>Fungi</taxon>
        <taxon>Dikarya</taxon>
        <taxon>Ascomycota</taxon>
        <taxon>Pezizomycotina</taxon>
        <taxon>Dothideomycetes</taxon>
        <taxon>Pleosporomycetidae</taxon>
        <taxon>Pleosporales</taxon>
        <taxon>Pleosporineae</taxon>
        <taxon>Phaeosphaeriaceae</taxon>
        <taxon>Parastagonospora</taxon>
    </lineage>
</organism>